<dbReference type="InterPro" id="IPR012808">
    <property type="entry name" value="CHP02453"/>
</dbReference>
<dbReference type="EMBL" id="PYGE01000015">
    <property type="protein sequence ID" value="PSL01110.1"/>
    <property type="molecule type" value="Genomic_DNA"/>
</dbReference>
<dbReference type="RefSeq" id="WP_106538689.1">
    <property type="nucleotide sequence ID" value="NZ_ML142900.1"/>
</dbReference>
<name>A0A2P8DV68_9ACTN</name>
<evidence type="ECO:0000313" key="2">
    <source>
        <dbReference type="Proteomes" id="UP000243528"/>
    </source>
</evidence>
<gene>
    <name evidence="1" type="ORF">CLV30_11545</name>
</gene>
<dbReference type="PANTHER" id="PTHR36452:SF1">
    <property type="entry name" value="DUF2461 DOMAIN-CONTAINING PROTEIN"/>
    <property type="match status" value="1"/>
</dbReference>
<accession>A0A2P8DV68</accession>
<comment type="caution">
    <text evidence="1">The sequence shown here is derived from an EMBL/GenBank/DDBJ whole genome shotgun (WGS) entry which is preliminary data.</text>
</comment>
<evidence type="ECO:0000313" key="1">
    <source>
        <dbReference type="EMBL" id="PSL01110.1"/>
    </source>
</evidence>
<dbReference type="Proteomes" id="UP000243528">
    <property type="component" value="Unassembled WGS sequence"/>
</dbReference>
<dbReference type="PANTHER" id="PTHR36452">
    <property type="entry name" value="CHROMOSOME 12, WHOLE GENOME SHOTGUN SEQUENCE"/>
    <property type="match status" value="1"/>
</dbReference>
<dbReference type="PIRSF" id="PIRSF028451">
    <property type="entry name" value="UCP028451"/>
    <property type="match status" value="1"/>
</dbReference>
<proteinExistence type="predicted"/>
<protein>
    <submittedName>
        <fullName evidence="1">Uncharacterized protein (TIGR02453 family)</fullName>
    </submittedName>
</protein>
<dbReference type="NCBIfam" id="TIGR02453">
    <property type="entry name" value="TIGR02453 family protein"/>
    <property type="match status" value="1"/>
</dbReference>
<keyword evidence="2" id="KW-1185">Reference proteome</keyword>
<reference evidence="1 2" key="1">
    <citation type="submission" date="2018-03" db="EMBL/GenBank/DDBJ databases">
        <title>Genomic Encyclopedia of Archaeal and Bacterial Type Strains, Phase II (KMG-II): from individual species to whole genera.</title>
        <authorList>
            <person name="Goeker M."/>
        </authorList>
    </citation>
    <scope>NUCLEOTIDE SEQUENCE [LARGE SCALE GENOMIC DNA]</scope>
    <source>
        <strain evidence="1 2">DSM 45211</strain>
    </source>
</reference>
<dbReference type="InterPro" id="IPR015996">
    <property type="entry name" value="UCP028451"/>
</dbReference>
<dbReference type="OrthoDB" id="9794241at2"/>
<sequence>MTFTGIPVEALDFYEDLEVDNTKSFWTRNKSVYENSVRGPVRALADALAPEFGAVHFFRPHRDVRFAKDKSPYKTQQGVTVGPHYLHISAAGLFVAVGYYRMSPDQVARYRNAVDVEYSGTDLTRRVADLRGSDYVVDGDALKTRPRDYPADHPRIDLLRYRSLVGHTDLGAPPWLHTAEAVEQIAARWRDLAPLQQWLDDHVGPAEAT</sequence>
<dbReference type="AlphaFoldDB" id="A0A2P8DV68"/>
<dbReference type="Pfam" id="PF09365">
    <property type="entry name" value="DUF2461"/>
    <property type="match status" value="1"/>
</dbReference>
<organism evidence="1 2">
    <name type="scientific">Haloactinopolyspora alba</name>
    <dbReference type="NCBI Taxonomy" id="648780"/>
    <lineage>
        <taxon>Bacteria</taxon>
        <taxon>Bacillati</taxon>
        <taxon>Actinomycetota</taxon>
        <taxon>Actinomycetes</taxon>
        <taxon>Jiangellales</taxon>
        <taxon>Jiangellaceae</taxon>
        <taxon>Haloactinopolyspora</taxon>
    </lineage>
</organism>